<sequence length="192" mass="21742">MSLVFTEADIRVIDDAVTGEEQSKILQQLNGARWRYGWPVNDAPYVRPCWHSFVAGSQRMEKRSAENELREHEHWNVLAGFWDRVKAAHMPDATLLGVYANGQTFGQDSPIHRDNKASENGLTVVMFCNEHWASSWGGELVFYDHAKQNIIKSVLPKPGRIVIFNGHVPHSARSPAATCDRLRMTLAFKTLI</sequence>
<dbReference type="Pfam" id="PF13640">
    <property type="entry name" value="2OG-FeII_Oxy_3"/>
    <property type="match status" value="1"/>
</dbReference>
<dbReference type="EMBL" id="JAHTBI010000143">
    <property type="protein sequence ID" value="MBV6290411.1"/>
    <property type="molecule type" value="Genomic_DNA"/>
</dbReference>
<evidence type="ECO:0000313" key="3">
    <source>
        <dbReference type="Proteomes" id="UP001106592"/>
    </source>
</evidence>
<name>A0A9Q2XS55_9PSED</name>
<dbReference type="PANTHER" id="PTHR35169:SF3">
    <property type="entry name" value="PROLYL 4-HYDROXYLASE ALPHA SUBUNIT FE(2+) 2OG DIOXYGENASE DOMAIN-CONTAINING PROTEIN"/>
    <property type="match status" value="1"/>
</dbReference>
<keyword evidence="3" id="KW-1185">Reference proteome</keyword>
<reference evidence="2" key="2">
    <citation type="journal article" date="2023" name="Plant Pathol.">
        <title>Dismantling and reorganizing Pseudomonas marginalis sensu#lato.</title>
        <authorList>
            <person name="Sawada H."/>
            <person name="Fujikawa T."/>
            <person name="Satou M."/>
        </authorList>
    </citation>
    <scope>NUCLEOTIDE SEQUENCE</scope>
    <source>
        <strain evidence="2">MAFF 301350</strain>
    </source>
</reference>
<dbReference type="InterPro" id="IPR044862">
    <property type="entry name" value="Pro_4_hyd_alph_FE2OG_OXY"/>
</dbReference>
<dbReference type="PANTHER" id="PTHR35169">
    <property type="entry name" value="FE2OG DIOXYGENASE DOMAIN-CONTAINING PROTEIN"/>
    <property type="match status" value="1"/>
</dbReference>
<dbReference type="PROSITE" id="PS51471">
    <property type="entry name" value="FE2OG_OXY"/>
    <property type="match status" value="1"/>
</dbReference>
<dbReference type="RefSeq" id="WP_217978403.1">
    <property type="nucleotide sequence ID" value="NZ_JAHTBI010000143.1"/>
</dbReference>
<proteinExistence type="predicted"/>
<feature type="domain" description="Fe2OG dioxygenase" evidence="1">
    <location>
        <begin position="90"/>
        <end position="192"/>
    </location>
</feature>
<reference evidence="2" key="1">
    <citation type="journal article" date="2022" name="Int. J. Syst. Evol. Microbiol.">
        <title>Pseudomonas aegrilactucae sp. nov. and Pseudomonas morbosilactucae sp. nov., pathogens causing bacterial rot of lettuce in Japan.</title>
        <authorList>
            <person name="Sawada H."/>
            <person name="Fujikawa T."/>
            <person name="Satou M."/>
        </authorList>
    </citation>
    <scope>NUCLEOTIDE SEQUENCE</scope>
    <source>
        <strain evidence="2">MAFF 301350</strain>
    </source>
</reference>
<evidence type="ECO:0000313" key="2">
    <source>
        <dbReference type="EMBL" id="MBV6290411.1"/>
    </source>
</evidence>
<dbReference type="Proteomes" id="UP001106592">
    <property type="component" value="Unassembled WGS sequence"/>
</dbReference>
<dbReference type="AlphaFoldDB" id="A0A9Q2XS55"/>
<accession>A0A9Q2XS55</accession>
<comment type="caution">
    <text evidence="2">The sequence shown here is derived from an EMBL/GenBank/DDBJ whole genome shotgun (WGS) entry which is preliminary data.</text>
</comment>
<evidence type="ECO:0000259" key="1">
    <source>
        <dbReference type="PROSITE" id="PS51471"/>
    </source>
</evidence>
<dbReference type="InterPro" id="IPR005123">
    <property type="entry name" value="Oxoglu/Fe-dep_dioxygenase_dom"/>
</dbReference>
<organism evidence="2 3">
    <name type="scientific">Pseudomonas aegrilactucae</name>
    <dbReference type="NCBI Taxonomy" id="2854028"/>
    <lineage>
        <taxon>Bacteria</taxon>
        <taxon>Pseudomonadati</taxon>
        <taxon>Pseudomonadota</taxon>
        <taxon>Gammaproteobacteria</taxon>
        <taxon>Pseudomonadales</taxon>
        <taxon>Pseudomonadaceae</taxon>
        <taxon>Pseudomonas</taxon>
    </lineage>
</organism>
<protein>
    <submittedName>
        <fullName evidence="2">2OG-Fe(II) oxygenase</fullName>
    </submittedName>
</protein>
<gene>
    <name evidence="2" type="ORF">KUO17_25920</name>
</gene>